<feature type="signal peptide" evidence="1">
    <location>
        <begin position="1"/>
        <end position="18"/>
    </location>
</feature>
<organism evidence="2 3">
    <name type="scientific">Apodospora peruviana</name>
    <dbReference type="NCBI Taxonomy" id="516989"/>
    <lineage>
        <taxon>Eukaryota</taxon>
        <taxon>Fungi</taxon>
        <taxon>Dikarya</taxon>
        <taxon>Ascomycota</taxon>
        <taxon>Pezizomycotina</taxon>
        <taxon>Sordariomycetes</taxon>
        <taxon>Sordariomycetidae</taxon>
        <taxon>Sordariales</taxon>
        <taxon>Lasiosphaeriaceae</taxon>
        <taxon>Apodospora</taxon>
    </lineage>
</organism>
<name>A0AAE0HUH5_9PEZI</name>
<gene>
    <name evidence="2" type="ORF">B0H66DRAFT_569225</name>
</gene>
<keyword evidence="3" id="KW-1185">Reference proteome</keyword>
<protein>
    <submittedName>
        <fullName evidence="2">Uncharacterized protein</fullName>
    </submittedName>
</protein>
<dbReference type="Proteomes" id="UP001283341">
    <property type="component" value="Unassembled WGS sequence"/>
</dbReference>
<reference evidence="2" key="2">
    <citation type="submission" date="2023-06" db="EMBL/GenBank/DDBJ databases">
        <authorList>
            <consortium name="Lawrence Berkeley National Laboratory"/>
            <person name="Haridas S."/>
            <person name="Hensen N."/>
            <person name="Bonometti L."/>
            <person name="Westerberg I."/>
            <person name="Brannstrom I.O."/>
            <person name="Guillou S."/>
            <person name="Cros-Aarteil S."/>
            <person name="Calhoun S."/>
            <person name="Kuo A."/>
            <person name="Mondo S."/>
            <person name="Pangilinan J."/>
            <person name="Riley R."/>
            <person name="Labutti K."/>
            <person name="Andreopoulos B."/>
            <person name="Lipzen A."/>
            <person name="Chen C."/>
            <person name="Yanf M."/>
            <person name="Daum C."/>
            <person name="Ng V."/>
            <person name="Clum A."/>
            <person name="Steindorff A."/>
            <person name="Ohm R."/>
            <person name="Martin F."/>
            <person name="Silar P."/>
            <person name="Natvig D."/>
            <person name="Lalanne C."/>
            <person name="Gautier V."/>
            <person name="Ament-Velasquez S.L."/>
            <person name="Kruys A."/>
            <person name="Hutchinson M.I."/>
            <person name="Powell A.J."/>
            <person name="Barry K."/>
            <person name="Miller A.N."/>
            <person name="Grigoriev I.V."/>
            <person name="Debuchy R."/>
            <person name="Gladieux P."/>
            <person name="Thoren M.H."/>
            <person name="Johannesson H."/>
        </authorList>
    </citation>
    <scope>NUCLEOTIDE SEQUENCE</scope>
    <source>
        <strain evidence="2">CBS 118394</strain>
    </source>
</reference>
<evidence type="ECO:0000313" key="3">
    <source>
        <dbReference type="Proteomes" id="UP001283341"/>
    </source>
</evidence>
<evidence type="ECO:0000256" key="1">
    <source>
        <dbReference type="SAM" id="SignalP"/>
    </source>
</evidence>
<keyword evidence="1" id="KW-0732">Signal</keyword>
<dbReference type="AlphaFoldDB" id="A0AAE0HUH5"/>
<comment type="caution">
    <text evidence="2">The sequence shown here is derived from an EMBL/GenBank/DDBJ whole genome shotgun (WGS) entry which is preliminary data.</text>
</comment>
<feature type="chain" id="PRO_5042279404" evidence="1">
    <location>
        <begin position="19"/>
        <end position="150"/>
    </location>
</feature>
<evidence type="ECO:0000313" key="2">
    <source>
        <dbReference type="EMBL" id="KAK3312941.1"/>
    </source>
</evidence>
<accession>A0AAE0HUH5</accession>
<sequence length="150" mass="16643">MHLLSIIVTSILATGATASPSHLRKRCTPVFDQDLALGYYPPAPCWQEFDPSCQPYIRTGTEMTVDAKHKLAVVFGVSKSCAAEVAEELAREADGRKNYGWVREHGELTLIKGGILVISNMSDDTVKRYRKLTYYSERTRPTLSPAALPQ</sequence>
<proteinExistence type="predicted"/>
<dbReference type="EMBL" id="JAUEDM010000008">
    <property type="protein sequence ID" value="KAK3312941.1"/>
    <property type="molecule type" value="Genomic_DNA"/>
</dbReference>
<reference evidence="2" key="1">
    <citation type="journal article" date="2023" name="Mol. Phylogenet. Evol.">
        <title>Genome-scale phylogeny and comparative genomics of the fungal order Sordariales.</title>
        <authorList>
            <person name="Hensen N."/>
            <person name="Bonometti L."/>
            <person name="Westerberg I."/>
            <person name="Brannstrom I.O."/>
            <person name="Guillou S."/>
            <person name="Cros-Aarteil S."/>
            <person name="Calhoun S."/>
            <person name="Haridas S."/>
            <person name="Kuo A."/>
            <person name="Mondo S."/>
            <person name="Pangilinan J."/>
            <person name="Riley R."/>
            <person name="LaButti K."/>
            <person name="Andreopoulos B."/>
            <person name="Lipzen A."/>
            <person name="Chen C."/>
            <person name="Yan M."/>
            <person name="Daum C."/>
            <person name="Ng V."/>
            <person name="Clum A."/>
            <person name="Steindorff A."/>
            <person name="Ohm R.A."/>
            <person name="Martin F."/>
            <person name="Silar P."/>
            <person name="Natvig D.O."/>
            <person name="Lalanne C."/>
            <person name="Gautier V."/>
            <person name="Ament-Velasquez S.L."/>
            <person name="Kruys A."/>
            <person name="Hutchinson M.I."/>
            <person name="Powell A.J."/>
            <person name="Barry K."/>
            <person name="Miller A.N."/>
            <person name="Grigoriev I.V."/>
            <person name="Debuchy R."/>
            <person name="Gladieux P."/>
            <person name="Hiltunen Thoren M."/>
            <person name="Johannesson H."/>
        </authorList>
    </citation>
    <scope>NUCLEOTIDE SEQUENCE</scope>
    <source>
        <strain evidence="2">CBS 118394</strain>
    </source>
</reference>